<comment type="caution">
    <text evidence="3">The sequence shown here is derived from an EMBL/GenBank/DDBJ whole genome shotgun (WGS) entry which is preliminary data.</text>
</comment>
<accession>A0A8X6WDI7</accession>
<feature type="domain" description="Transposase Tc1-like" evidence="2">
    <location>
        <begin position="31"/>
        <end position="95"/>
    </location>
</feature>
<evidence type="ECO:0000313" key="4">
    <source>
        <dbReference type="Proteomes" id="UP000887159"/>
    </source>
</evidence>
<dbReference type="Pfam" id="PF01498">
    <property type="entry name" value="HTH_Tnp_Tc3_2"/>
    <property type="match status" value="1"/>
</dbReference>
<keyword evidence="4" id="KW-1185">Reference proteome</keyword>
<dbReference type="InterPro" id="IPR036397">
    <property type="entry name" value="RNaseH_sf"/>
</dbReference>
<gene>
    <name evidence="3" type="ORF">TNCV_4638911</name>
</gene>
<sequence length="115" mass="13751">METRTETCELVEEKQKKLLDIRERRENARGQKNRRQTAGEIARHTTQATGRPISRFTVARRLHGGGLFARRPVRCVPLTPAHRRRRSLWCREHRNWRDNEWGRVLFTDESRFSKS</sequence>
<dbReference type="GO" id="GO:0015074">
    <property type="term" value="P:DNA integration"/>
    <property type="evidence" value="ECO:0007669"/>
    <property type="project" value="InterPro"/>
</dbReference>
<name>A0A8X6WDI7_TRICX</name>
<proteinExistence type="predicted"/>
<dbReference type="EMBL" id="BMAU01021404">
    <property type="protein sequence ID" value="GFY32785.1"/>
    <property type="molecule type" value="Genomic_DNA"/>
</dbReference>
<evidence type="ECO:0000313" key="3">
    <source>
        <dbReference type="EMBL" id="GFY32785.1"/>
    </source>
</evidence>
<organism evidence="3 4">
    <name type="scientific">Trichonephila clavipes</name>
    <name type="common">Golden silk orbweaver</name>
    <name type="synonym">Nephila clavipes</name>
    <dbReference type="NCBI Taxonomy" id="2585209"/>
    <lineage>
        <taxon>Eukaryota</taxon>
        <taxon>Metazoa</taxon>
        <taxon>Ecdysozoa</taxon>
        <taxon>Arthropoda</taxon>
        <taxon>Chelicerata</taxon>
        <taxon>Arachnida</taxon>
        <taxon>Araneae</taxon>
        <taxon>Araneomorphae</taxon>
        <taxon>Entelegynae</taxon>
        <taxon>Araneoidea</taxon>
        <taxon>Nephilidae</taxon>
        <taxon>Trichonephila</taxon>
    </lineage>
</organism>
<protein>
    <recommendedName>
        <fullName evidence="2">Transposase Tc1-like domain-containing protein</fullName>
    </recommendedName>
</protein>
<evidence type="ECO:0000256" key="1">
    <source>
        <dbReference type="SAM" id="MobiDB-lite"/>
    </source>
</evidence>
<dbReference type="Proteomes" id="UP000887159">
    <property type="component" value="Unassembled WGS sequence"/>
</dbReference>
<dbReference type="Gene3D" id="3.30.420.10">
    <property type="entry name" value="Ribonuclease H-like superfamily/Ribonuclease H"/>
    <property type="match status" value="1"/>
</dbReference>
<dbReference type="GO" id="GO:0006313">
    <property type="term" value="P:DNA transposition"/>
    <property type="evidence" value="ECO:0007669"/>
    <property type="project" value="InterPro"/>
</dbReference>
<dbReference type="AlphaFoldDB" id="A0A8X6WDI7"/>
<feature type="region of interest" description="Disordered" evidence="1">
    <location>
        <begin position="23"/>
        <end position="52"/>
    </location>
</feature>
<dbReference type="InterPro" id="IPR002492">
    <property type="entry name" value="Transposase_Tc1-like"/>
</dbReference>
<reference evidence="3" key="1">
    <citation type="submission" date="2020-08" db="EMBL/GenBank/DDBJ databases">
        <title>Multicomponent nature underlies the extraordinary mechanical properties of spider dragline silk.</title>
        <authorList>
            <person name="Kono N."/>
            <person name="Nakamura H."/>
            <person name="Mori M."/>
            <person name="Yoshida Y."/>
            <person name="Ohtoshi R."/>
            <person name="Malay A.D."/>
            <person name="Moran D.A.P."/>
            <person name="Tomita M."/>
            <person name="Numata K."/>
            <person name="Arakawa K."/>
        </authorList>
    </citation>
    <scope>NUCLEOTIDE SEQUENCE</scope>
</reference>
<dbReference type="GO" id="GO:0003677">
    <property type="term" value="F:DNA binding"/>
    <property type="evidence" value="ECO:0007669"/>
    <property type="project" value="InterPro"/>
</dbReference>
<evidence type="ECO:0000259" key="2">
    <source>
        <dbReference type="Pfam" id="PF01498"/>
    </source>
</evidence>